<comment type="caution">
    <text evidence="2">The sequence shown here is derived from an EMBL/GenBank/DDBJ whole genome shotgun (WGS) entry which is preliminary data.</text>
</comment>
<name>A0ABR3VUQ6_9PEZI</name>
<evidence type="ECO:0000256" key="1">
    <source>
        <dbReference type="SAM" id="MobiDB-lite"/>
    </source>
</evidence>
<dbReference type="Proteomes" id="UP001586593">
    <property type="component" value="Unassembled WGS sequence"/>
</dbReference>
<protein>
    <submittedName>
        <fullName evidence="2">Uncharacterized protein</fullName>
    </submittedName>
</protein>
<evidence type="ECO:0000313" key="3">
    <source>
        <dbReference type="Proteomes" id="UP001586593"/>
    </source>
</evidence>
<proteinExistence type="predicted"/>
<dbReference type="EMBL" id="JAZHXJ010001125">
    <property type="protein sequence ID" value="KAL1845351.1"/>
    <property type="molecule type" value="Genomic_DNA"/>
</dbReference>
<feature type="region of interest" description="Disordered" evidence="1">
    <location>
        <begin position="55"/>
        <end position="92"/>
    </location>
</feature>
<organism evidence="2 3">
    <name type="scientific">Phialemonium thermophilum</name>
    <dbReference type="NCBI Taxonomy" id="223376"/>
    <lineage>
        <taxon>Eukaryota</taxon>
        <taxon>Fungi</taxon>
        <taxon>Dikarya</taxon>
        <taxon>Ascomycota</taxon>
        <taxon>Pezizomycotina</taxon>
        <taxon>Sordariomycetes</taxon>
        <taxon>Sordariomycetidae</taxon>
        <taxon>Cephalothecales</taxon>
        <taxon>Cephalothecaceae</taxon>
        <taxon>Phialemonium</taxon>
    </lineage>
</organism>
<evidence type="ECO:0000313" key="2">
    <source>
        <dbReference type="EMBL" id="KAL1845351.1"/>
    </source>
</evidence>
<sequence length="101" mass="10643">MQGHDGSTILRDVHDCKGPMRPSMSPLSIVSVSSHHVHLIWLVLGLFWGLAQSISGDGSARSHPSHGATATSPAQLDLTPPPKVVSTSPANEPHHCVVWGA</sequence>
<reference evidence="2 3" key="1">
    <citation type="journal article" date="2024" name="Commun. Biol.">
        <title>Comparative genomic analysis of thermophilic fungi reveals convergent evolutionary adaptations and gene losses.</title>
        <authorList>
            <person name="Steindorff A.S."/>
            <person name="Aguilar-Pontes M.V."/>
            <person name="Robinson A.J."/>
            <person name="Andreopoulos B."/>
            <person name="LaButti K."/>
            <person name="Kuo A."/>
            <person name="Mondo S."/>
            <person name="Riley R."/>
            <person name="Otillar R."/>
            <person name="Haridas S."/>
            <person name="Lipzen A."/>
            <person name="Grimwood J."/>
            <person name="Schmutz J."/>
            <person name="Clum A."/>
            <person name="Reid I.D."/>
            <person name="Moisan M.C."/>
            <person name="Butler G."/>
            <person name="Nguyen T.T.M."/>
            <person name="Dewar K."/>
            <person name="Conant G."/>
            <person name="Drula E."/>
            <person name="Henrissat B."/>
            <person name="Hansel C."/>
            <person name="Singer S."/>
            <person name="Hutchinson M.I."/>
            <person name="de Vries R.P."/>
            <person name="Natvig D.O."/>
            <person name="Powell A.J."/>
            <person name="Tsang A."/>
            <person name="Grigoriev I.V."/>
        </authorList>
    </citation>
    <scope>NUCLEOTIDE SEQUENCE [LARGE SCALE GENOMIC DNA]</scope>
    <source>
        <strain evidence="2 3">ATCC 24622</strain>
    </source>
</reference>
<keyword evidence="3" id="KW-1185">Reference proteome</keyword>
<accession>A0ABR3VUQ6</accession>
<gene>
    <name evidence="2" type="ORF">VTK73DRAFT_629</name>
</gene>